<dbReference type="EC" id="1.8.4.2" evidence="3"/>
<evidence type="ECO:0000313" key="4">
    <source>
        <dbReference type="Proteomes" id="UP001381693"/>
    </source>
</evidence>
<dbReference type="CDD" id="cd02959">
    <property type="entry name" value="ERp19"/>
    <property type="match status" value="1"/>
</dbReference>
<feature type="chain" id="PRO_5043001747" evidence="2">
    <location>
        <begin position="23"/>
        <end position="164"/>
    </location>
</feature>
<sequence>MKFWPVVVFHLIGTIQFQSVRGSDNLSNGLGENYEWHTLEEGLSLSKNQGQPLMLIIHKSWCGACKAFKPKFAASTEALELSQHFIMVNTMDDDEPQEAKYSPDGGYIPRILFLDSDGEVHEEIFNEGGNPKYKFYYYDEQSVIKSMKIAKNILPHRQSRGDEL</sequence>
<dbReference type="PANTHER" id="PTHR15337">
    <property type="entry name" value="ANTERIOR GRADIENT PROTEIN-RELATED"/>
    <property type="match status" value="1"/>
</dbReference>
<dbReference type="InterPro" id="IPR017937">
    <property type="entry name" value="Thioredoxin_CS"/>
</dbReference>
<reference evidence="3 4" key="1">
    <citation type="submission" date="2023-11" db="EMBL/GenBank/DDBJ databases">
        <title>Halocaridina rubra genome assembly.</title>
        <authorList>
            <person name="Smith C."/>
        </authorList>
    </citation>
    <scope>NUCLEOTIDE SEQUENCE [LARGE SCALE GENOMIC DNA]</scope>
    <source>
        <strain evidence="3">EP-1</strain>
        <tissue evidence="3">Whole</tissue>
    </source>
</reference>
<evidence type="ECO:0000256" key="2">
    <source>
        <dbReference type="SAM" id="SignalP"/>
    </source>
</evidence>
<gene>
    <name evidence="3" type="primary">TXNDC12</name>
    <name evidence="3" type="ORF">SK128_022028</name>
</gene>
<dbReference type="InterPro" id="IPR051099">
    <property type="entry name" value="AGR/TXD"/>
</dbReference>
<dbReference type="Proteomes" id="UP001381693">
    <property type="component" value="Unassembled WGS sequence"/>
</dbReference>
<evidence type="ECO:0000313" key="3">
    <source>
        <dbReference type="EMBL" id="KAK7076290.1"/>
    </source>
</evidence>
<comment type="caution">
    <text evidence="3">The sequence shown here is derived from an EMBL/GenBank/DDBJ whole genome shotgun (WGS) entry which is preliminary data.</text>
</comment>
<dbReference type="PANTHER" id="PTHR15337:SF11">
    <property type="entry name" value="THIOREDOXIN DOMAIN-CONTAINING PROTEIN"/>
    <property type="match status" value="1"/>
</dbReference>
<dbReference type="SUPFAM" id="SSF52833">
    <property type="entry name" value="Thioredoxin-like"/>
    <property type="match status" value="1"/>
</dbReference>
<name>A0AAN8X1M2_HALRR</name>
<dbReference type="InterPro" id="IPR037462">
    <property type="entry name" value="ERp19"/>
</dbReference>
<dbReference type="InterPro" id="IPR036249">
    <property type="entry name" value="Thioredoxin-like_sf"/>
</dbReference>
<proteinExistence type="predicted"/>
<dbReference type="AlphaFoldDB" id="A0AAN8X1M2"/>
<evidence type="ECO:0000256" key="1">
    <source>
        <dbReference type="ARBA" id="ARBA00022729"/>
    </source>
</evidence>
<dbReference type="Gene3D" id="3.40.30.10">
    <property type="entry name" value="Glutaredoxin"/>
    <property type="match status" value="1"/>
</dbReference>
<dbReference type="GO" id="GO:0005783">
    <property type="term" value="C:endoplasmic reticulum"/>
    <property type="evidence" value="ECO:0007669"/>
    <property type="project" value="TreeGrafter"/>
</dbReference>
<accession>A0AAN8X1M2</accession>
<dbReference type="PROSITE" id="PS00194">
    <property type="entry name" value="THIOREDOXIN_1"/>
    <property type="match status" value="1"/>
</dbReference>
<keyword evidence="1 2" id="KW-0732">Signal</keyword>
<dbReference type="EMBL" id="JAXCGZ010009736">
    <property type="protein sequence ID" value="KAK7076290.1"/>
    <property type="molecule type" value="Genomic_DNA"/>
</dbReference>
<keyword evidence="3" id="KW-0560">Oxidoreductase</keyword>
<organism evidence="3 4">
    <name type="scientific">Halocaridina rubra</name>
    <name type="common">Hawaiian red shrimp</name>
    <dbReference type="NCBI Taxonomy" id="373956"/>
    <lineage>
        <taxon>Eukaryota</taxon>
        <taxon>Metazoa</taxon>
        <taxon>Ecdysozoa</taxon>
        <taxon>Arthropoda</taxon>
        <taxon>Crustacea</taxon>
        <taxon>Multicrustacea</taxon>
        <taxon>Malacostraca</taxon>
        <taxon>Eumalacostraca</taxon>
        <taxon>Eucarida</taxon>
        <taxon>Decapoda</taxon>
        <taxon>Pleocyemata</taxon>
        <taxon>Caridea</taxon>
        <taxon>Atyoidea</taxon>
        <taxon>Atyidae</taxon>
        <taxon>Halocaridina</taxon>
    </lineage>
</organism>
<dbReference type="GO" id="GO:0019153">
    <property type="term" value="F:protein-disulfide reductase (glutathione) activity"/>
    <property type="evidence" value="ECO:0007669"/>
    <property type="project" value="UniProtKB-EC"/>
</dbReference>
<feature type="signal peptide" evidence="2">
    <location>
        <begin position="1"/>
        <end position="22"/>
    </location>
</feature>
<dbReference type="Pfam" id="PF13899">
    <property type="entry name" value="Thioredoxin_7"/>
    <property type="match status" value="1"/>
</dbReference>
<protein>
    <submittedName>
        <fullName evidence="3">Thioredoxin domain-containing protein 12</fullName>
        <ecNumber evidence="3">1.8.4.2</ecNumber>
    </submittedName>
</protein>
<keyword evidence="4" id="KW-1185">Reference proteome</keyword>